<dbReference type="EMBL" id="SOZI01000029">
    <property type="protein sequence ID" value="TNY22229.1"/>
    <property type="molecule type" value="Genomic_DNA"/>
</dbReference>
<dbReference type="InterPro" id="IPR036047">
    <property type="entry name" value="F-box-like_dom_sf"/>
</dbReference>
<dbReference type="SUPFAM" id="SSF81383">
    <property type="entry name" value="F-box domain"/>
    <property type="match status" value="1"/>
</dbReference>
<protein>
    <recommendedName>
        <fullName evidence="2">F-box domain-containing protein</fullName>
    </recommendedName>
</protein>
<keyword evidence="4" id="KW-1185">Reference proteome</keyword>
<dbReference type="PROSITE" id="PS50181">
    <property type="entry name" value="FBOX"/>
    <property type="match status" value="1"/>
</dbReference>
<feature type="domain" description="F-box" evidence="2">
    <location>
        <begin position="3"/>
        <end position="53"/>
    </location>
</feature>
<evidence type="ECO:0000313" key="3">
    <source>
        <dbReference type="EMBL" id="TNY22229.1"/>
    </source>
</evidence>
<dbReference type="SUPFAM" id="SSF101908">
    <property type="entry name" value="Putative isomerase YbhE"/>
    <property type="match status" value="1"/>
</dbReference>
<comment type="caution">
    <text evidence="3">The sequence shown here is derived from an EMBL/GenBank/DDBJ whole genome shotgun (WGS) entry which is preliminary data.</text>
</comment>
<reference evidence="3 4" key="1">
    <citation type="submission" date="2019-03" db="EMBL/GenBank/DDBJ databases">
        <title>Rhodosporidium diobovatum UCD-FST 08-225 genome sequencing, assembly, and annotation.</title>
        <authorList>
            <person name="Fakankun I.U."/>
            <person name="Fristensky B."/>
            <person name="Levin D.B."/>
        </authorList>
    </citation>
    <scope>NUCLEOTIDE SEQUENCE [LARGE SCALE GENOMIC DNA]</scope>
    <source>
        <strain evidence="3 4">UCD-FST 08-225</strain>
    </source>
</reference>
<name>A0A5C5G1C4_9BASI</name>
<accession>A0A5C5G1C4</accession>
<dbReference type="CDD" id="cd09917">
    <property type="entry name" value="F-box_SF"/>
    <property type="match status" value="1"/>
</dbReference>
<gene>
    <name evidence="3" type="ORF">DMC30DRAFT_393000</name>
</gene>
<sequence length="572" mass="59948">MHRSRLEQLPPELLSHLLSFVCLDSLLSLSATSRLLHAFITSSALPTYAAKTLGARTPFTLQHLPFHRRAPWAQRAQWGERTSERWGAWDGRGAVVSPWTGGKCLPVVKLWEVDHGVGTVLVASGRELQLWATRNDGNLEVIPVVVPLPPGVAAAAAAGRGAAAPRGALDDVTSLASGTRPGEVVVARHSGLVQRLRVAHHADPARRRPLVLEETARYAMPGPGAGPAADGKGATAVQALHSGGGLLAAATTTRLPPPSVSSALPSSSSLTASATPLHTLATSLSSRAAPKSHAVTLHALSSPWAPASAVLPFAAKPWAVHLSPSRRWLAVGHTGTAPLSLLHLDSTGSPTGSPALALARTRRPTSVYGLTSPSPLSSGWANPDETLLAALYDSTARVYDLRVPVPGPASSSSSWDDAHAAADDERPRNEVLRLSDPWSDDAAYALALGGPQGAVLAVGSARNAAVRLFDLRAPAAPLFLLVEAETQREAKARDRATARGITAFAPGRDRSPVYGLAGEASRFWGVTERRGFVLDFDAFPRGGGAGGRRWGERVAYVGHEEGGGGTLRWMGE</sequence>
<dbReference type="Pfam" id="PF00646">
    <property type="entry name" value="F-box"/>
    <property type="match status" value="1"/>
</dbReference>
<feature type="compositionally biased region" description="Basic and acidic residues" evidence="1">
    <location>
        <begin position="416"/>
        <end position="428"/>
    </location>
</feature>
<dbReference type="Proteomes" id="UP000311382">
    <property type="component" value="Unassembled WGS sequence"/>
</dbReference>
<evidence type="ECO:0000259" key="2">
    <source>
        <dbReference type="PROSITE" id="PS50181"/>
    </source>
</evidence>
<feature type="region of interest" description="Disordered" evidence="1">
    <location>
        <begin position="407"/>
        <end position="428"/>
    </location>
</feature>
<evidence type="ECO:0000313" key="4">
    <source>
        <dbReference type="Proteomes" id="UP000311382"/>
    </source>
</evidence>
<dbReference type="AlphaFoldDB" id="A0A5C5G1C4"/>
<evidence type="ECO:0000256" key="1">
    <source>
        <dbReference type="SAM" id="MobiDB-lite"/>
    </source>
</evidence>
<dbReference type="OrthoDB" id="1259151at2759"/>
<proteinExistence type="predicted"/>
<dbReference type="InterPro" id="IPR001810">
    <property type="entry name" value="F-box_dom"/>
</dbReference>
<organism evidence="3 4">
    <name type="scientific">Rhodotorula diobovata</name>
    <dbReference type="NCBI Taxonomy" id="5288"/>
    <lineage>
        <taxon>Eukaryota</taxon>
        <taxon>Fungi</taxon>
        <taxon>Dikarya</taxon>
        <taxon>Basidiomycota</taxon>
        <taxon>Pucciniomycotina</taxon>
        <taxon>Microbotryomycetes</taxon>
        <taxon>Sporidiobolales</taxon>
        <taxon>Sporidiobolaceae</taxon>
        <taxon>Rhodotorula</taxon>
    </lineage>
</organism>